<dbReference type="SUPFAM" id="SSF56601">
    <property type="entry name" value="beta-lactamase/transpeptidase-like"/>
    <property type="match status" value="1"/>
</dbReference>
<dbReference type="EMBL" id="JAOB01000069">
    <property type="protein sequence ID" value="EUA23836.1"/>
    <property type="molecule type" value="Genomic_DNA"/>
</dbReference>
<dbReference type="PATRIC" id="fig|1299334.3.peg.7122"/>
<name>X7ZXU5_MYCXE</name>
<proteinExistence type="predicted"/>
<reference evidence="1" key="1">
    <citation type="submission" date="2014-01" db="EMBL/GenBank/DDBJ databases">
        <authorList>
            <person name="Brown-Elliot B."/>
            <person name="Wallace R."/>
            <person name="Lenaerts A."/>
            <person name="Ordway D."/>
            <person name="DeGroote M.A."/>
            <person name="Parker T."/>
            <person name="Sizemore C."/>
            <person name="Tallon L.J."/>
            <person name="Sadzewicz L.K."/>
            <person name="Sengamalay N."/>
            <person name="Fraser C.M."/>
            <person name="Hine E."/>
            <person name="Shefchek K.A."/>
            <person name="Das S.P."/>
            <person name="Tettelin H."/>
        </authorList>
    </citation>
    <scope>NUCLEOTIDE SEQUENCE [LARGE SCALE GENOMIC DNA]</scope>
    <source>
        <strain evidence="1">4042</strain>
    </source>
</reference>
<dbReference type="Gene3D" id="3.40.710.10">
    <property type="entry name" value="DD-peptidase/beta-lactamase superfamily"/>
    <property type="match status" value="1"/>
</dbReference>
<gene>
    <name evidence="1" type="ORF">I553_5164</name>
</gene>
<organism evidence="1">
    <name type="scientific">Mycobacterium xenopi 4042</name>
    <dbReference type="NCBI Taxonomy" id="1299334"/>
    <lineage>
        <taxon>Bacteria</taxon>
        <taxon>Bacillati</taxon>
        <taxon>Actinomycetota</taxon>
        <taxon>Actinomycetes</taxon>
        <taxon>Mycobacteriales</taxon>
        <taxon>Mycobacteriaceae</taxon>
        <taxon>Mycobacterium</taxon>
    </lineage>
</organism>
<comment type="caution">
    <text evidence="1">The sequence shown here is derived from an EMBL/GenBank/DDBJ whole genome shotgun (WGS) entry which is preliminary data.</text>
</comment>
<dbReference type="AlphaFoldDB" id="X7ZXU5"/>
<accession>X7ZXU5</accession>
<protein>
    <submittedName>
        <fullName evidence="1">Beta-lactamase family protein</fullName>
    </submittedName>
</protein>
<sequence>MVAGDDGTSRAFLPTATGPRTFGHGGAACQLGFADPVTGLSFAFLTNGYPTSGYERSRQGLNRIINIANLAADCFG</sequence>
<evidence type="ECO:0000313" key="1">
    <source>
        <dbReference type="EMBL" id="EUA23836.1"/>
    </source>
</evidence>
<dbReference type="InterPro" id="IPR012338">
    <property type="entry name" value="Beta-lactam/transpept-like"/>
</dbReference>